<sequence length="255" mass="27196">MSLIIAELSRILHRRATWMLVVVGLALTAIPSLFLVGTDAEGGIPADGLMLSCGLIGSFLCLCLGATYWGADFRHGTISSLLLFVPSRTRLWVARTLALALASMGMMLIVAGHPVLRILLRHATVMAASGTAGVLPMLVRVLVLGVVSGLAGGFLGIVFKNTAGAVLVPLGALMVRWLLTDVVVEHAVWMVRFLPDTYVSALLQGETTVPWRVDASGELMNITVTYPEALGGTTLLLTLLGVLSWALFRYRSVTE</sequence>
<evidence type="ECO:0000313" key="3">
    <source>
        <dbReference type="Proteomes" id="UP000290624"/>
    </source>
</evidence>
<evidence type="ECO:0000256" key="1">
    <source>
        <dbReference type="SAM" id="Phobius"/>
    </source>
</evidence>
<dbReference type="OrthoDB" id="3819831at2"/>
<feature type="transmembrane region" description="Helical" evidence="1">
    <location>
        <begin position="229"/>
        <end position="248"/>
    </location>
</feature>
<keyword evidence="1" id="KW-0812">Transmembrane</keyword>
<comment type="caution">
    <text evidence="2">The sequence shown here is derived from an EMBL/GenBank/DDBJ whole genome shotgun (WGS) entry which is preliminary data.</text>
</comment>
<keyword evidence="1" id="KW-1133">Transmembrane helix</keyword>
<evidence type="ECO:0000313" key="2">
    <source>
        <dbReference type="EMBL" id="RXW32621.1"/>
    </source>
</evidence>
<feature type="transmembrane region" description="Helical" evidence="1">
    <location>
        <begin position="16"/>
        <end position="37"/>
    </location>
</feature>
<name>A0A4Q2EGW1_9ACTN</name>
<feature type="transmembrane region" description="Helical" evidence="1">
    <location>
        <begin position="133"/>
        <end position="155"/>
    </location>
</feature>
<accession>A0A4Q2EGW1</accession>
<feature type="transmembrane region" description="Helical" evidence="1">
    <location>
        <begin position="162"/>
        <end position="179"/>
    </location>
</feature>
<keyword evidence="3" id="KW-1185">Reference proteome</keyword>
<proteinExistence type="predicted"/>
<gene>
    <name evidence="2" type="ORF">C1706_05550</name>
</gene>
<dbReference type="EMBL" id="PPCV01000003">
    <property type="protein sequence ID" value="RXW32621.1"/>
    <property type="molecule type" value="Genomic_DNA"/>
</dbReference>
<dbReference type="AlphaFoldDB" id="A0A4Q2EGW1"/>
<dbReference type="RefSeq" id="WP_129458233.1">
    <property type="nucleotide sequence ID" value="NZ_PPCV01000003.1"/>
</dbReference>
<keyword evidence="1" id="KW-0472">Membrane</keyword>
<feature type="transmembrane region" description="Helical" evidence="1">
    <location>
        <begin position="49"/>
        <end position="71"/>
    </location>
</feature>
<dbReference type="Proteomes" id="UP000290624">
    <property type="component" value="Unassembled WGS sequence"/>
</dbReference>
<organism evidence="2 3">
    <name type="scientific">Propioniciclava flava</name>
    <dbReference type="NCBI Taxonomy" id="2072026"/>
    <lineage>
        <taxon>Bacteria</taxon>
        <taxon>Bacillati</taxon>
        <taxon>Actinomycetota</taxon>
        <taxon>Actinomycetes</taxon>
        <taxon>Propionibacteriales</taxon>
        <taxon>Propionibacteriaceae</taxon>
        <taxon>Propioniciclava</taxon>
    </lineage>
</organism>
<reference evidence="2 3" key="1">
    <citation type="submission" date="2018-01" db="EMBL/GenBank/DDBJ databases">
        <title>Lactibacter flavus gen. nov., sp. nov., a novel bacterium of the family Propionibacteriaceae isolated from raw milk and dairy products.</title>
        <authorList>
            <person name="Wenning M."/>
            <person name="Breitenwieser F."/>
            <person name="Huptas C."/>
            <person name="von Neubeck M."/>
            <person name="Busse H.-J."/>
            <person name="Scherer S."/>
        </authorList>
    </citation>
    <scope>NUCLEOTIDE SEQUENCE [LARGE SCALE GENOMIC DNA]</scope>
    <source>
        <strain evidence="2 3">VG341</strain>
    </source>
</reference>
<protein>
    <submittedName>
        <fullName evidence="2">Uncharacterized protein</fullName>
    </submittedName>
</protein>
<feature type="transmembrane region" description="Helical" evidence="1">
    <location>
        <begin position="92"/>
        <end position="113"/>
    </location>
</feature>